<comment type="caution">
    <text evidence="2">The sequence shown here is derived from an EMBL/GenBank/DDBJ whole genome shotgun (WGS) entry which is preliminary data.</text>
</comment>
<dbReference type="Proteomes" id="UP000186922">
    <property type="component" value="Unassembled WGS sequence"/>
</dbReference>
<evidence type="ECO:0000256" key="1">
    <source>
        <dbReference type="SAM" id="MobiDB-lite"/>
    </source>
</evidence>
<protein>
    <submittedName>
        <fullName evidence="2">Uncharacterized protein</fullName>
    </submittedName>
</protein>
<dbReference type="AlphaFoldDB" id="A0A1D1VLG8"/>
<proteinExistence type="predicted"/>
<feature type="region of interest" description="Disordered" evidence="1">
    <location>
        <begin position="43"/>
        <end position="64"/>
    </location>
</feature>
<gene>
    <name evidence="2" type="primary">RvY_12344-1</name>
    <name evidence="2" type="synonym">RvY_12344.1</name>
    <name evidence="2" type="ORF">RvY_12344</name>
</gene>
<feature type="compositionally biased region" description="Low complexity" evidence="1">
    <location>
        <begin position="51"/>
        <end position="64"/>
    </location>
</feature>
<evidence type="ECO:0000313" key="3">
    <source>
        <dbReference type="Proteomes" id="UP000186922"/>
    </source>
</evidence>
<reference evidence="2 3" key="1">
    <citation type="journal article" date="2016" name="Nat. Commun.">
        <title>Extremotolerant tardigrade genome and improved radiotolerance of human cultured cells by tardigrade-unique protein.</title>
        <authorList>
            <person name="Hashimoto T."/>
            <person name="Horikawa D.D."/>
            <person name="Saito Y."/>
            <person name="Kuwahara H."/>
            <person name="Kozuka-Hata H."/>
            <person name="Shin-I T."/>
            <person name="Minakuchi Y."/>
            <person name="Ohishi K."/>
            <person name="Motoyama A."/>
            <person name="Aizu T."/>
            <person name="Enomoto A."/>
            <person name="Kondo K."/>
            <person name="Tanaka S."/>
            <person name="Hara Y."/>
            <person name="Koshikawa S."/>
            <person name="Sagara H."/>
            <person name="Miura T."/>
            <person name="Yokobori S."/>
            <person name="Miyagawa K."/>
            <person name="Suzuki Y."/>
            <person name="Kubo T."/>
            <person name="Oyama M."/>
            <person name="Kohara Y."/>
            <person name="Fujiyama A."/>
            <person name="Arakawa K."/>
            <person name="Katayama T."/>
            <person name="Toyoda A."/>
            <person name="Kunieda T."/>
        </authorList>
    </citation>
    <scope>NUCLEOTIDE SEQUENCE [LARGE SCALE GENOMIC DNA]</scope>
    <source>
        <strain evidence="2 3">YOKOZUNA-1</strain>
    </source>
</reference>
<keyword evidence="3" id="KW-1185">Reference proteome</keyword>
<accession>A0A1D1VLG8</accession>
<evidence type="ECO:0000313" key="2">
    <source>
        <dbReference type="EMBL" id="GAV01666.1"/>
    </source>
</evidence>
<sequence>MKSRSVIGAGFGGNGSRSVLAVQFPPVAAQRYRRLQPDLEAAGKSLPTVDNNLQSNLSTNLNSA</sequence>
<dbReference type="EMBL" id="BDGG01000007">
    <property type="protein sequence ID" value="GAV01666.1"/>
    <property type="molecule type" value="Genomic_DNA"/>
</dbReference>
<name>A0A1D1VLG8_RAMVA</name>
<organism evidence="2 3">
    <name type="scientific">Ramazzottius varieornatus</name>
    <name type="common">Water bear</name>
    <name type="synonym">Tardigrade</name>
    <dbReference type="NCBI Taxonomy" id="947166"/>
    <lineage>
        <taxon>Eukaryota</taxon>
        <taxon>Metazoa</taxon>
        <taxon>Ecdysozoa</taxon>
        <taxon>Tardigrada</taxon>
        <taxon>Eutardigrada</taxon>
        <taxon>Parachela</taxon>
        <taxon>Hypsibioidea</taxon>
        <taxon>Ramazzottiidae</taxon>
        <taxon>Ramazzottius</taxon>
    </lineage>
</organism>